<accession>A0A1H2PCL3</accession>
<dbReference type="AlphaFoldDB" id="A0A1H2PCL3"/>
<evidence type="ECO:0000256" key="1">
    <source>
        <dbReference type="SAM" id="SignalP"/>
    </source>
</evidence>
<proteinExistence type="predicted"/>
<dbReference type="RefSeq" id="WP_093227826.1">
    <property type="nucleotide sequence ID" value="NZ_LT629803.1"/>
</dbReference>
<dbReference type="OrthoDB" id="6997386at2"/>
<dbReference type="EMBL" id="RRZK01000003">
    <property type="protein sequence ID" value="TDB67757.1"/>
    <property type="molecule type" value="Genomic_DNA"/>
</dbReference>
<feature type="chain" id="PRO_5044372266" evidence="1">
    <location>
        <begin position="23"/>
        <end position="103"/>
    </location>
</feature>
<protein>
    <submittedName>
        <fullName evidence="2">Uncharacterized protein</fullName>
    </submittedName>
</protein>
<comment type="caution">
    <text evidence="2">The sequence shown here is derived from an EMBL/GenBank/DDBJ whole genome shotgun (WGS) entry which is preliminary data.</text>
</comment>
<dbReference type="Proteomes" id="UP000295254">
    <property type="component" value="Unassembled WGS sequence"/>
</dbReference>
<gene>
    <name evidence="2" type="ORF">EIY72_03160</name>
</gene>
<keyword evidence="1" id="KW-0732">Signal</keyword>
<evidence type="ECO:0000313" key="3">
    <source>
        <dbReference type="Proteomes" id="UP000295254"/>
    </source>
</evidence>
<organism evidence="2 3">
    <name type="scientific">Pseudomonas vancouverensis</name>
    <dbReference type="NCBI Taxonomy" id="95300"/>
    <lineage>
        <taxon>Bacteria</taxon>
        <taxon>Pseudomonadati</taxon>
        <taxon>Pseudomonadota</taxon>
        <taxon>Gammaproteobacteria</taxon>
        <taxon>Pseudomonadales</taxon>
        <taxon>Pseudomonadaceae</taxon>
        <taxon>Pseudomonas</taxon>
    </lineage>
</organism>
<name>A0A1H2PCL3_PSEVA</name>
<reference evidence="3" key="1">
    <citation type="journal article" date="2019" name="bioRxiv">
        <title>Bacterially produced spermidine induces plant systemic susceptibility to pathogens.</title>
        <authorList>
            <person name="Melnyk R.A."/>
            <person name="Beskrovnaya P.A."/>
            <person name="Liu Z."/>
            <person name="Song Y."/>
            <person name="Haney C.H."/>
        </authorList>
    </citation>
    <scope>NUCLEOTIDE SEQUENCE [LARGE SCALE GENOMIC DNA]</scope>
    <source>
        <strain evidence="3">Dha-51</strain>
    </source>
</reference>
<sequence>MTFTPRPLMCMALLMAPFSVFAATIKETGAAELEISNKTRHPINVFQGQWKAVVLPDERLLTQDFKDASLTVSTSTPEAAIRFVSLTTGKGCKAKICVLITGN</sequence>
<evidence type="ECO:0000313" key="2">
    <source>
        <dbReference type="EMBL" id="TDB67757.1"/>
    </source>
</evidence>
<feature type="signal peptide" evidence="1">
    <location>
        <begin position="1"/>
        <end position="22"/>
    </location>
</feature>
<keyword evidence="3" id="KW-1185">Reference proteome</keyword>